<keyword evidence="2" id="KW-0732">Signal</keyword>
<dbReference type="OrthoDB" id="430195at2759"/>
<proteinExistence type="predicted"/>
<evidence type="ECO:0000313" key="6">
    <source>
        <dbReference type="Proteomes" id="UP001152797"/>
    </source>
</evidence>
<keyword evidence="6" id="KW-1185">Reference proteome</keyword>
<feature type="signal peptide" evidence="2">
    <location>
        <begin position="1"/>
        <end position="15"/>
    </location>
</feature>
<evidence type="ECO:0000256" key="1">
    <source>
        <dbReference type="SAM" id="MobiDB-lite"/>
    </source>
</evidence>
<evidence type="ECO:0000313" key="4">
    <source>
        <dbReference type="EMBL" id="CAI3974357.1"/>
    </source>
</evidence>
<name>A0A9P1BJ57_9DINO</name>
<evidence type="ECO:0000259" key="3">
    <source>
        <dbReference type="PROSITE" id="PS51186"/>
    </source>
</evidence>
<accession>A0A9P1BJ57</accession>
<gene>
    <name evidence="4" type="ORF">C1SCF055_LOCUS2767</name>
</gene>
<dbReference type="Pfam" id="PF00583">
    <property type="entry name" value="Acetyltransf_1"/>
    <property type="match status" value="1"/>
</dbReference>
<feature type="compositionally biased region" description="Acidic residues" evidence="1">
    <location>
        <begin position="325"/>
        <end position="351"/>
    </location>
</feature>
<dbReference type="GO" id="GO:0008233">
    <property type="term" value="F:peptidase activity"/>
    <property type="evidence" value="ECO:0007669"/>
    <property type="project" value="UniProtKB-KW"/>
</dbReference>
<evidence type="ECO:0000313" key="5">
    <source>
        <dbReference type="EMBL" id="CAL4761669.1"/>
    </source>
</evidence>
<reference evidence="5 6" key="2">
    <citation type="submission" date="2024-05" db="EMBL/GenBank/DDBJ databases">
        <authorList>
            <person name="Chen Y."/>
            <person name="Shah S."/>
            <person name="Dougan E. K."/>
            <person name="Thang M."/>
            <person name="Chan C."/>
        </authorList>
    </citation>
    <scope>NUCLEOTIDE SEQUENCE [LARGE SCALE GENOMIC DNA]</scope>
</reference>
<sequence>MAKHSWLWILGLVLGFSTRSFVLPKFSAQSAPRTVSRIAPRTARISRTAVGLSSFSTGATLLEKIDKDRSLGPLEELGCEVGMPDVNDLPEITALMVECFDRTLEKKRWDADKMGPFGGLAQYANAFIDQNEVNGIANGVQMRLDSTLQLQSLRRPIKQDQTVALVARIKQGGPLIAYVEICILPDDGRRPETDNGKMQEGTTRQPYLSNLCVGLPYRRSGIGRAMLALAEDVVRFIWKDERMYLHIDNYGPAKKLYESEGFVATGPTDSEDVTHMMKELPALEEEEIEDDSDETYYDDGLGLEDSDEADTNVKALPEAPQSLESQEEEEKVEGEENEEKEEKEEREEKEEKEEKIA</sequence>
<dbReference type="GO" id="GO:0006508">
    <property type="term" value="P:proteolysis"/>
    <property type="evidence" value="ECO:0007669"/>
    <property type="project" value="UniProtKB-KW"/>
</dbReference>
<organism evidence="4">
    <name type="scientific">Cladocopium goreaui</name>
    <dbReference type="NCBI Taxonomy" id="2562237"/>
    <lineage>
        <taxon>Eukaryota</taxon>
        <taxon>Sar</taxon>
        <taxon>Alveolata</taxon>
        <taxon>Dinophyceae</taxon>
        <taxon>Suessiales</taxon>
        <taxon>Symbiodiniaceae</taxon>
        <taxon>Cladocopium</taxon>
    </lineage>
</organism>
<feature type="domain" description="N-acetyltransferase" evidence="3">
    <location>
        <begin position="137"/>
        <end position="281"/>
    </location>
</feature>
<dbReference type="CDD" id="cd04301">
    <property type="entry name" value="NAT_SF"/>
    <property type="match status" value="1"/>
</dbReference>
<dbReference type="SUPFAM" id="SSF55729">
    <property type="entry name" value="Acyl-CoA N-acyltransferases (Nat)"/>
    <property type="match status" value="1"/>
</dbReference>
<keyword evidence="5" id="KW-0378">Hydrolase</keyword>
<dbReference type="AlphaFoldDB" id="A0A9P1BJ57"/>
<reference evidence="4" key="1">
    <citation type="submission" date="2022-10" db="EMBL/GenBank/DDBJ databases">
        <authorList>
            <person name="Chen Y."/>
            <person name="Dougan E. K."/>
            <person name="Chan C."/>
            <person name="Rhodes N."/>
            <person name="Thang M."/>
        </authorList>
    </citation>
    <scope>NUCLEOTIDE SEQUENCE</scope>
</reference>
<dbReference type="EMBL" id="CAMXCT010000130">
    <property type="protein sequence ID" value="CAI3974357.1"/>
    <property type="molecule type" value="Genomic_DNA"/>
</dbReference>
<dbReference type="InterPro" id="IPR016181">
    <property type="entry name" value="Acyl_CoA_acyltransferase"/>
</dbReference>
<protein>
    <submittedName>
        <fullName evidence="5">Protein ASPARTIC PROTEASE IN GUARD CELL 1</fullName>
    </submittedName>
</protein>
<dbReference type="InterPro" id="IPR000182">
    <property type="entry name" value="GNAT_dom"/>
</dbReference>
<comment type="caution">
    <text evidence="4">The sequence shown here is derived from an EMBL/GenBank/DDBJ whole genome shotgun (WGS) entry which is preliminary data.</text>
</comment>
<feature type="compositionally biased region" description="Acidic residues" evidence="1">
    <location>
        <begin position="285"/>
        <end position="310"/>
    </location>
</feature>
<dbReference type="GO" id="GO:0016747">
    <property type="term" value="F:acyltransferase activity, transferring groups other than amino-acyl groups"/>
    <property type="evidence" value="ECO:0007669"/>
    <property type="project" value="InterPro"/>
</dbReference>
<keyword evidence="5" id="KW-0645">Protease</keyword>
<evidence type="ECO:0000256" key="2">
    <source>
        <dbReference type="SAM" id="SignalP"/>
    </source>
</evidence>
<feature type="chain" id="PRO_5043269496" evidence="2">
    <location>
        <begin position="16"/>
        <end position="357"/>
    </location>
</feature>
<feature type="region of interest" description="Disordered" evidence="1">
    <location>
        <begin position="285"/>
        <end position="357"/>
    </location>
</feature>
<dbReference type="EMBL" id="CAMXCT020000130">
    <property type="protein sequence ID" value="CAL1127732.1"/>
    <property type="molecule type" value="Genomic_DNA"/>
</dbReference>
<dbReference type="PROSITE" id="PS51186">
    <property type="entry name" value="GNAT"/>
    <property type="match status" value="1"/>
</dbReference>
<dbReference type="Gene3D" id="3.40.630.30">
    <property type="match status" value="1"/>
</dbReference>
<dbReference type="EMBL" id="CAMXCT030000130">
    <property type="protein sequence ID" value="CAL4761669.1"/>
    <property type="molecule type" value="Genomic_DNA"/>
</dbReference>
<dbReference type="Proteomes" id="UP001152797">
    <property type="component" value="Unassembled WGS sequence"/>
</dbReference>